<dbReference type="RefSeq" id="WP_058293971.1">
    <property type="nucleotide sequence ID" value="NZ_CAMRXG010000076.1"/>
</dbReference>
<dbReference type="AlphaFoldDB" id="A0A2A7MDI7"/>
<gene>
    <name evidence="1" type="ORF">CQ394_14215</name>
</gene>
<dbReference type="EMBL" id="PDCJ01000002">
    <property type="protein sequence ID" value="PEG29804.1"/>
    <property type="molecule type" value="Genomic_DNA"/>
</dbReference>
<accession>A0A2A7MDI7</accession>
<name>A0A2A7MDI7_9CLOT</name>
<evidence type="ECO:0000313" key="2">
    <source>
        <dbReference type="Proteomes" id="UP000220840"/>
    </source>
</evidence>
<proteinExistence type="predicted"/>
<comment type="caution">
    <text evidence="1">The sequence shown here is derived from an EMBL/GenBank/DDBJ whole genome shotgun (WGS) entry which is preliminary data.</text>
</comment>
<evidence type="ECO:0000313" key="1">
    <source>
        <dbReference type="EMBL" id="PEG29804.1"/>
    </source>
</evidence>
<keyword evidence="2" id="KW-1185">Reference proteome</keyword>
<sequence length="148" mass="17539">MVEVLCDINDTIFSVKNTIEKDLLELNETSKILYWKIINSNNLFNHKMRNKAEMLHKNLTKIINKYEELYDRISAVDKLGEEIKSIDGKNKLNKRVDLFGKELGEILNCMKVLLLEQCNFKYSLEIFDREVKNDLYRKETNIIKNHVN</sequence>
<protein>
    <submittedName>
        <fullName evidence="1">Uncharacterized protein</fullName>
    </submittedName>
</protein>
<organism evidence="1 2">
    <name type="scientific">Clostridium neonatale</name>
    <dbReference type="NCBI Taxonomy" id="137838"/>
    <lineage>
        <taxon>Bacteria</taxon>
        <taxon>Bacillati</taxon>
        <taxon>Bacillota</taxon>
        <taxon>Clostridia</taxon>
        <taxon>Eubacteriales</taxon>
        <taxon>Clostridiaceae</taxon>
        <taxon>Clostridium</taxon>
    </lineage>
</organism>
<reference evidence="1 2" key="1">
    <citation type="submission" date="2017-10" db="EMBL/GenBank/DDBJ databases">
        <title>Effective Description of Clostridium neonatale sp. nov. linked to necrotizing enterocolitis in neonates and a clarification of species assignable to the genus Clostridium (Prazmowski 1880) emend. Lawson and Rainey 2016.</title>
        <authorList>
            <person name="Bernard K."/>
            <person name="Burdz T."/>
            <person name="Wiebe D."/>
            <person name="Balcewich B."/>
            <person name="Alfa M."/>
            <person name="Bernier A.-M."/>
        </authorList>
    </citation>
    <scope>NUCLEOTIDE SEQUENCE [LARGE SCALE GENOMIC DNA]</scope>
    <source>
        <strain evidence="1 2">LCDC99A005</strain>
    </source>
</reference>
<dbReference type="Proteomes" id="UP000220840">
    <property type="component" value="Unassembled WGS sequence"/>
</dbReference>
<dbReference type="STRING" id="137838.GCA_001458595_01074"/>